<proteinExistence type="predicted"/>
<dbReference type="Pfam" id="PF26335">
    <property type="entry name" value="ARB_00930_C"/>
    <property type="match status" value="1"/>
</dbReference>
<name>A0AAE0LZ71_9PEZI</name>
<organism evidence="3 4">
    <name type="scientific">Apodospora peruviana</name>
    <dbReference type="NCBI Taxonomy" id="516989"/>
    <lineage>
        <taxon>Eukaryota</taxon>
        <taxon>Fungi</taxon>
        <taxon>Dikarya</taxon>
        <taxon>Ascomycota</taxon>
        <taxon>Pezizomycotina</taxon>
        <taxon>Sordariomycetes</taxon>
        <taxon>Sordariomycetidae</taxon>
        <taxon>Sordariales</taxon>
        <taxon>Lasiosphaeriaceae</taxon>
        <taxon>Apodospora</taxon>
    </lineage>
</organism>
<dbReference type="PANTHER" id="PTHR22935:SF97">
    <property type="entry name" value="BETA-LACTAMASE-RELATED DOMAIN-CONTAINING PROTEIN"/>
    <property type="match status" value="1"/>
</dbReference>
<dbReference type="InterPro" id="IPR012338">
    <property type="entry name" value="Beta-lactam/transpept-like"/>
</dbReference>
<evidence type="ECO:0000313" key="3">
    <source>
        <dbReference type="EMBL" id="KAK3312304.1"/>
    </source>
</evidence>
<accession>A0AAE0LZ71</accession>
<evidence type="ECO:0000313" key="4">
    <source>
        <dbReference type="Proteomes" id="UP001283341"/>
    </source>
</evidence>
<dbReference type="EMBL" id="JAUEDM010000009">
    <property type="protein sequence ID" value="KAK3312304.1"/>
    <property type="molecule type" value="Genomic_DNA"/>
</dbReference>
<dbReference type="Pfam" id="PF00144">
    <property type="entry name" value="Beta-lactamase"/>
    <property type="match status" value="1"/>
</dbReference>
<feature type="domain" description="Beta-lactamase-like ARB-00930-like C-terminal" evidence="2">
    <location>
        <begin position="379"/>
        <end position="530"/>
    </location>
</feature>
<reference evidence="3" key="1">
    <citation type="journal article" date="2023" name="Mol. Phylogenet. Evol.">
        <title>Genome-scale phylogeny and comparative genomics of the fungal order Sordariales.</title>
        <authorList>
            <person name="Hensen N."/>
            <person name="Bonometti L."/>
            <person name="Westerberg I."/>
            <person name="Brannstrom I.O."/>
            <person name="Guillou S."/>
            <person name="Cros-Aarteil S."/>
            <person name="Calhoun S."/>
            <person name="Haridas S."/>
            <person name="Kuo A."/>
            <person name="Mondo S."/>
            <person name="Pangilinan J."/>
            <person name="Riley R."/>
            <person name="LaButti K."/>
            <person name="Andreopoulos B."/>
            <person name="Lipzen A."/>
            <person name="Chen C."/>
            <person name="Yan M."/>
            <person name="Daum C."/>
            <person name="Ng V."/>
            <person name="Clum A."/>
            <person name="Steindorff A."/>
            <person name="Ohm R.A."/>
            <person name="Martin F."/>
            <person name="Silar P."/>
            <person name="Natvig D.O."/>
            <person name="Lalanne C."/>
            <person name="Gautier V."/>
            <person name="Ament-Velasquez S.L."/>
            <person name="Kruys A."/>
            <person name="Hutchinson M.I."/>
            <person name="Powell A.J."/>
            <person name="Barry K."/>
            <person name="Miller A.N."/>
            <person name="Grigoriev I.V."/>
            <person name="Debuchy R."/>
            <person name="Gladieux P."/>
            <person name="Hiltunen Thoren M."/>
            <person name="Johannesson H."/>
        </authorList>
    </citation>
    <scope>NUCLEOTIDE SEQUENCE</scope>
    <source>
        <strain evidence="3">CBS 118394</strain>
    </source>
</reference>
<keyword evidence="4" id="KW-1185">Reference proteome</keyword>
<evidence type="ECO:0000259" key="1">
    <source>
        <dbReference type="Pfam" id="PF00144"/>
    </source>
</evidence>
<comment type="caution">
    <text evidence="3">The sequence shown here is derived from an EMBL/GenBank/DDBJ whole genome shotgun (WGS) entry which is preliminary data.</text>
</comment>
<dbReference type="Gene3D" id="3.40.710.10">
    <property type="entry name" value="DD-peptidase/beta-lactamase superfamily"/>
    <property type="match status" value="1"/>
</dbReference>
<sequence length="531" mass="58778">MDENISLSTTGALNTSAIAIGVKSIHEDKLLLEYAYTPDEKYRDPRGMQKVDSDTVFRLASLSKVFTMLAVLQQNGTIGLEDPITKFVPELKDLHKQAREDTPIWTVDWERITIGALASHLGGIGADLPTDIAEVADFEEYGFPPRNDSRLLHCSGFFGQPECDRSVFFARFGERPPVQLPFSPNTVYSNIGFALLGFAVESVTQKHFVDYLDDEIWGPLGMTHTFATKPDDDSLLYIPRDDIWWNATLGFESPAGAYYSSINDLHKFGDALLQHRLLDDTATRKWLKPVTETSSSGQLIGQPWEIFRTQNVTVDGRLIEFYTKGGDIKTYHSILALIPDYDLVASVLISGAATSGYDVLLIFSQLAQALLPAIEKAGKEENEVVFVGTYTDEATNSTISFSIDDAPGLNIATWVVRGVDVLTTAGGLDLPPVFPPPVTNPVRFRLYPTTVKTDRQSSWRAMPSGASAEETAAFDSQFVWAMASCSTWAAQDRVVYMLQSYDHFVFTLDEEGKKATNVELVGYGVTLTRQD</sequence>
<dbReference type="InterPro" id="IPR058664">
    <property type="entry name" value="ARB_00930-like_C"/>
</dbReference>
<dbReference type="SUPFAM" id="SSF56601">
    <property type="entry name" value="beta-lactamase/transpeptidase-like"/>
    <property type="match status" value="1"/>
</dbReference>
<dbReference type="InterPro" id="IPR051478">
    <property type="entry name" value="Beta-lactamase-like_AB/R"/>
</dbReference>
<dbReference type="InterPro" id="IPR001466">
    <property type="entry name" value="Beta-lactam-related"/>
</dbReference>
<dbReference type="PANTHER" id="PTHR22935">
    <property type="entry name" value="PENICILLIN-BINDING PROTEIN"/>
    <property type="match status" value="1"/>
</dbReference>
<gene>
    <name evidence="3" type="ORF">B0H66DRAFT_485731</name>
</gene>
<protein>
    <submittedName>
        <fullName evidence="3">Beta-lactamase/transpeptidase-like protein</fullName>
    </submittedName>
</protein>
<dbReference type="Proteomes" id="UP001283341">
    <property type="component" value="Unassembled WGS sequence"/>
</dbReference>
<reference evidence="3" key="2">
    <citation type="submission" date="2023-06" db="EMBL/GenBank/DDBJ databases">
        <authorList>
            <consortium name="Lawrence Berkeley National Laboratory"/>
            <person name="Haridas S."/>
            <person name="Hensen N."/>
            <person name="Bonometti L."/>
            <person name="Westerberg I."/>
            <person name="Brannstrom I.O."/>
            <person name="Guillou S."/>
            <person name="Cros-Aarteil S."/>
            <person name="Calhoun S."/>
            <person name="Kuo A."/>
            <person name="Mondo S."/>
            <person name="Pangilinan J."/>
            <person name="Riley R."/>
            <person name="Labutti K."/>
            <person name="Andreopoulos B."/>
            <person name="Lipzen A."/>
            <person name="Chen C."/>
            <person name="Yanf M."/>
            <person name="Daum C."/>
            <person name="Ng V."/>
            <person name="Clum A."/>
            <person name="Steindorff A."/>
            <person name="Ohm R."/>
            <person name="Martin F."/>
            <person name="Silar P."/>
            <person name="Natvig D."/>
            <person name="Lalanne C."/>
            <person name="Gautier V."/>
            <person name="Ament-Velasquez S.L."/>
            <person name="Kruys A."/>
            <person name="Hutchinson M.I."/>
            <person name="Powell A.J."/>
            <person name="Barry K."/>
            <person name="Miller A.N."/>
            <person name="Grigoriev I.V."/>
            <person name="Debuchy R."/>
            <person name="Gladieux P."/>
            <person name="Thoren M.H."/>
            <person name="Johannesson H."/>
        </authorList>
    </citation>
    <scope>NUCLEOTIDE SEQUENCE</scope>
    <source>
        <strain evidence="3">CBS 118394</strain>
    </source>
</reference>
<evidence type="ECO:0000259" key="2">
    <source>
        <dbReference type="Pfam" id="PF26335"/>
    </source>
</evidence>
<feature type="domain" description="Beta-lactamase-related" evidence="1">
    <location>
        <begin position="29"/>
        <end position="355"/>
    </location>
</feature>
<dbReference type="AlphaFoldDB" id="A0AAE0LZ71"/>